<comment type="subcellular location">
    <subcellularLocation>
        <location evidence="1">Membrane</location>
        <topology evidence="1">Multi-pass membrane protein</topology>
    </subcellularLocation>
</comment>
<feature type="transmembrane region" description="Helical" evidence="6">
    <location>
        <begin position="516"/>
        <end position="535"/>
    </location>
</feature>
<feature type="transmembrane region" description="Helical" evidence="6">
    <location>
        <begin position="617"/>
        <end position="642"/>
    </location>
</feature>
<keyword evidence="5" id="KW-0175">Coiled coil</keyword>
<feature type="transmembrane region" description="Helical" evidence="6">
    <location>
        <begin position="586"/>
        <end position="610"/>
    </location>
</feature>
<dbReference type="Gene3D" id="3.40.1710.10">
    <property type="entry name" value="abc type-2 transporter like domain"/>
    <property type="match status" value="1"/>
</dbReference>
<dbReference type="EMBL" id="JAJEQW010000025">
    <property type="protein sequence ID" value="MCC2243510.1"/>
    <property type="molecule type" value="Genomic_DNA"/>
</dbReference>
<accession>A0AAW4WN30</accession>
<dbReference type="NCBIfam" id="TIGR03062">
    <property type="entry name" value="pip_yhgE_Cterm"/>
    <property type="match status" value="1"/>
</dbReference>
<feature type="transmembrane region" description="Helical" evidence="6">
    <location>
        <begin position="20"/>
        <end position="38"/>
    </location>
</feature>
<evidence type="ECO:0000256" key="3">
    <source>
        <dbReference type="ARBA" id="ARBA00022989"/>
    </source>
</evidence>
<dbReference type="PANTHER" id="PTHR43077:SF10">
    <property type="entry name" value="TRANSPORT PERMEASE PROTEIN"/>
    <property type="match status" value="1"/>
</dbReference>
<organism evidence="9 10">
    <name type="scientific">Roseburia amylophila</name>
    <dbReference type="NCBI Taxonomy" id="2981794"/>
    <lineage>
        <taxon>Bacteria</taxon>
        <taxon>Bacillati</taxon>
        <taxon>Bacillota</taxon>
        <taxon>Clostridia</taxon>
        <taxon>Lachnospirales</taxon>
        <taxon>Lachnospiraceae</taxon>
        <taxon>Roseburia</taxon>
    </lineage>
</organism>
<feature type="transmembrane region" description="Helical" evidence="6">
    <location>
        <begin position="674"/>
        <end position="695"/>
    </location>
</feature>
<keyword evidence="4 6" id="KW-0472">Membrane</keyword>
<gene>
    <name evidence="9" type="ORF">LKD47_14630</name>
</gene>
<evidence type="ECO:0000256" key="4">
    <source>
        <dbReference type="ARBA" id="ARBA00023136"/>
    </source>
</evidence>
<dbReference type="Gene3D" id="1.10.287.1490">
    <property type="match status" value="1"/>
</dbReference>
<evidence type="ECO:0000256" key="5">
    <source>
        <dbReference type="SAM" id="Coils"/>
    </source>
</evidence>
<dbReference type="Proteomes" id="UP001198893">
    <property type="component" value="Unassembled WGS sequence"/>
</dbReference>
<feature type="domain" description="DUF3533" evidence="7">
    <location>
        <begin position="51"/>
        <end position="177"/>
    </location>
</feature>
<dbReference type="AlphaFoldDB" id="A0AAW4WN30"/>
<feature type="domain" description="ABC-2 type transporter transmembrane" evidence="8">
    <location>
        <begin position="356"/>
        <end position="689"/>
    </location>
</feature>
<dbReference type="RefSeq" id="WP_022242895.1">
    <property type="nucleotide sequence ID" value="NZ_JAJEQW010000025.1"/>
</dbReference>
<dbReference type="NCBIfam" id="TIGR03061">
    <property type="entry name" value="pip_yhgE_Nterm"/>
    <property type="match status" value="1"/>
</dbReference>
<name>A0AAW4WN30_9FIRM</name>
<keyword evidence="3 6" id="KW-1133">Transmembrane helix</keyword>
<dbReference type="GO" id="GO:0140359">
    <property type="term" value="F:ABC-type transporter activity"/>
    <property type="evidence" value="ECO:0007669"/>
    <property type="project" value="InterPro"/>
</dbReference>
<dbReference type="Pfam" id="PF12051">
    <property type="entry name" value="DUF3533"/>
    <property type="match status" value="1"/>
</dbReference>
<dbReference type="PANTHER" id="PTHR43077">
    <property type="entry name" value="TRANSPORT PERMEASE YVFS-RELATED"/>
    <property type="match status" value="1"/>
</dbReference>
<evidence type="ECO:0000313" key="9">
    <source>
        <dbReference type="EMBL" id="MCC2243510.1"/>
    </source>
</evidence>
<reference evidence="9" key="1">
    <citation type="submission" date="2021-10" db="EMBL/GenBank/DDBJ databases">
        <title>Anaerobic single-cell dispensing facilitates the cultivation of human gut bacteria.</title>
        <authorList>
            <person name="Afrizal A."/>
        </authorList>
    </citation>
    <scope>NUCLEOTIDE SEQUENCE</scope>
    <source>
        <strain evidence="9">CLA-AA-H204</strain>
    </source>
</reference>
<feature type="transmembrane region" description="Helical" evidence="6">
    <location>
        <begin position="556"/>
        <end position="580"/>
    </location>
</feature>
<evidence type="ECO:0000313" key="10">
    <source>
        <dbReference type="Proteomes" id="UP001198893"/>
    </source>
</evidence>
<dbReference type="InterPro" id="IPR051328">
    <property type="entry name" value="T7SS_ABC-Transporter"/>
</dbReference>
<evidence type="ECO:0000256" key="2">
    <source>
        <dbReference type="ARBA" id="ARBA00022692"/>
    </source>
</evidence>
<evidence type="ECO:0000256" key="6">
    <source>
        <dbReference type="SAM" id="Phobius"/>
    </source>
</evidence>
<dbReference type="InterPro" id="IPR017500">
    <property type="entry name" value="Phage_infect_YhgE_N"/>
</dbReference>
<dbReference type="InterPro" id="IPR017501">
    <property type="entry name" value="Phage_infect_YhgE_C"/>
</dbReference>
<comment type="caution">
    <text evidence="9">The sequence shown here is derived from an EMBL/GenBank/DDBJ whole genome shotgun (WGS) entry which is preliminary data.</text>
</comment>
<dbReference type="GO" id="GO:0016020">
    <property type="term" value="C:membrane"/>
    <property type="evidence" value="ECO:0007669"/>
    <property type="project" value="UniProtKB-SubCell"/>
</dbReference>
<dbReference type="Pfam" id="PF12698">
    <property type="entry name" value="ABC2_membrane_3"/>
    <property type="match status" value="1"/>
</dbReference>
<proteinExistence type="predicted"/>
<evidence type="ECO:0000256" key="1">
    <source>
        <dbReference type="ARBA" id="ARBA00004141"/>
    </source>
</evidence>
<sequence length="713" mass="78273">MKNIFRIFYRDFKRVSTNVVAVVIVIGLSIIPSLYAWFNILSNWDPYGPESTSNLKIAVYSADEGIDMGGLPLNIGDSVIDALKANQTMGWQFTDTMDEATDGVYSSEYYAALIIPEDFSEKMISFLNGEVQNPQIIYYENEKKNAIAPKITSKAKTAVQEQVNATFVSTLAEVMLKVNDVMVENGMDSGSMINLFLTQLNDLSGDLDGYIALLNSFVSITNSASSLIDTTQVMLPNLNTMVDDGSNTVNTMQGALNSGSLNASALAEVISANLNTAADSLDNINTLIQNALDQLDNYGDLSSGGLQSAINMMPLIRQLFENSVADWKDDESVSGQIAEIEAQLDKIEADLNSVQNNVTDLNTAKDTLNTEISTEITSCKTKIKALKDTFDYSVKGQLETTIQSMQGSLNQTQAILNGVDGDFDEVSEVLDAYSETLDKGNESLSDSLAAAQEMKTGLDSVITSLSALEISDQYQALMKILETDPTLLGDFLSSPVNMETKEIYPISNYGSAMSPFYTVLALWVGALILVAIIHVKVLPDEKIPDAKPYQKFFGRYITFFLIGQVQALITALGDLFYIKIQCHNPFLFWLACACCSFVFTLFMYALTVAFENVGEALAVVIMVIQVAGAGGSFPIEVLPAIYQRIYRFFPFPYGMDALRETIGGMYGMTYWKCLGILGIYIIISLLIGLVIAIPFRKLNMKIEHSKEKSDIML</sequence>
<protein>
    <submittedName>
        <fullName evidence="9">YhgE/Pip domain-containing protein</fullName>
    </submittedName>
</protein>
<dbReference type="InterPro" id="IPR022703">
    <property type="entry name" value="DUF3533"/>
</dbReference>
<evidence type="ECO:0000259" key="8">
    <source>
        <dbReference type="Pfam" id="PF12698"/>
    </source>
</evidence>
<dbReference type="InterPro" id="IPR013525">
    <property type="entry name" value="ABC2_TM"/>
</dbReference>
<evidence type="ECO:0000259" key="7">
    <source>
        <dbReference type="Pfam" id="PF12051"/>
    </source>
</evidence>
<feature type="coiled-coil region" evidence="5">
    <location>
        <begin position="337"/>
        <end position="371"/>
    </location>
</feature>
<keyword evidence="2 6" id="KW-0812">Transmembrane</keyword>